<dbReference type="AlphaFoldDB" id="A0A7W6P4D0"/>
<dbReference type="SUPFAM" id="SSF47384">
    <property type="entry name" value="Homodimeric domain of signal transducing histidine kinase"/>
    <property type="match status" value="1"/>
</dbReference>
<dbReference type="Pfam" id="PF05227">
    <property type="entry name" value="CHASE3"/>
    <property type="match status" value="1"/>
</dbReference>
<keyword evidence="10" id="KW-0472">Membrane</keyword>
<dbReference type="Pfam" id="PF02518">
    <property type="entry name" value="HATPase_c"/>
    <property type="match status" value="1"/>
</dbReference>
<protein>
    <recommendedName>
        <fullName evidence="2">histidine kinase</fullName>
        <ecNumber evidence="2">2.7.13.3</ecNumber>
    </recommendedName>
</protein>
<evidence type="ECO:0000256" key="10">
    <source>
        <dbReference type="SAM" id="Phobius"/>
    </source>
</evidence>
<reference evidence="12 13" key="1">
    <citation type="submission" date="2020-08" db="EMBL/GenBank/DDBJ databases">
        <title>Genomic Encyclopedia of Type Strains, Phase IV (KMG-IV): sequencing the most valuable type-strain genomes for metagenomic binning, comparative biology and taxonomic classification.</title>
        <authorList>
            <person name="Goeker M."/>
        </authorList>
    </citation>
    <scope>NUCLEOTIDE SEQUENCE [LARGE SCALE GENOMIC DNA]</scope>
    <source>
        <strain evidence="12 13">DSM 26385</strain>
    </source>
</reference>
<comment type="caution">
    <text evidence="12">The sequence shown here is derived from an EMBL/GenBank/DDBJ whole genome shotgun (WGS) entry which is preliminary data.</text>
</comment>
<dbReference type="SMART" id="SM00388">
    <property type="entry name" value="HisKA"/>
    <property type="match status" value="1"/>
</dbReference>
<keyword evidence="4" id="KW-0808">Transferase</keyword>
<evidence type="ECO:0000256" key="5">
    <source>
        <dbReference type="ARBA" id="ARBA00022741"/>
    </source>
</evidence>
<dbReference type="Gene3D" id="1.10.287.130">
    <property type="match status" value="1"/>
</dbReference>
<dbReference type="GO" id="GO:0000155">
    <property type="term" value="F:phosphorelay sensor kinase activity"/>
    <property type="evidence" value="ECO:0007669"/>
    <property type="project" value="InterPro"/>
</dbReference>
<keyword evidence="5" id="KW-0547">Nucleotide-binding</keyword>
<evidence type="ECO:0000256" key="7">
    <source>
        <dbReference type="ARBA" id="ARBA00022840"/>
    </source>
</evidence>
<dbReference type="CDD" id="cd19410">
    <property type="entry name" value="HK9-like_sensor"/>
    <property type="match status" value="1"/>
</dbReference>
<dbReference type="SMART" id="SM00387">
    <property type="entry name" value="HATPase_c"/>
    <property type="match status" value="1"/>
</dbReference>
<dbReference type="InterPro" id="IPR036097">
    <property type="entry name" value="HisK_dim/P_sf"/>
</dbReference>
<feature type="coiled-coil region" evidence="9">
    <location>
        <begin position="179"/>
        <end position="213"/>
    </location>
</feature>
<dbReference type="InterPro" id="IPR004358">
    <property type="entry name" value="Sig_transdc_His_kin-like_C"/>
</dbReference>
<dbReference type="PROSITE" id="PS50109">
    <property type="entry name" value="HIS_KIN"/>
    <property type="match status" value="1"/>
</dbReference>
<feature type="transmembrane region" description="Helical" evidence="10">
    <location>
        <begin position="155"/>
        <end position="175"/>
    </location>
</feature>
<evidence type="ECO:0000256" key="6">
    <source>
        <dbReference type="ARBA" id="ARBA00022777"/>
    </source>
</evidence>
<gene>
    <name evidence="12" type="ORF">GGQ66_004347</name>
</gene>
<proteinExistence type="predicted"/>
<organism evidence="12 13">
    <name type="scientific">Allorhizobium borbori</name>
    <dbReference type="NCBI Taxonomy" id="485907"/>
    <lineage>
        <taxon>Bacteria</taxon>
        <taxon>Pseudomonadati</taxon>
        <taxon>Pseudomonadota</taxon>
        <taxon>Alphaproteobacteria</taxon>
        <taxon>Hyphomicrobiales</taxon>
        <taxon>Rhizobiaceae</taxon>
        <taxon>Rhizobium/Agrobacterium group</taxon>
        <taxon>Allorhizobium</taxon>
    </lineage>
</organism>
<dbReference type="InterPro" id="IPR003594">
    <property type="entry name" value="HATPase_dom"/>
</dbReference>
<dbReference type="PANTHER" id="PTHR42878">
    <property type="entry name" value="TWO-COMPONENT HISTIDINE KINASE"/>
    <property type="match status" value="1"/>
</dbReference>
<dbReference type="Proteomes" id="UP000584824">
    <property type="component" value="Unassembled WGS sequence"/>
</dbReference>
<evidence type="ECO:0000313" key="12">
    <source>
        <dbReference type="EMBL" id="MBB4105759.1"/>
    </source>
</evidence>
<feature type="domain" description="Histidine kinase" evidence="11">
    <location>
        <begin position="220"/>
        <end position="458"/>
    </location>
</feature>
<evidence type="ECO:0000256" key="2">
    <source>
        <dbReference type="ARBA" id="ARBA00012438"/>
    </source>
</evidence>
<evidence type="ECO:0000313" key="13">
    <source>
        <dbReference type="Proteomes" id="UP000584824"/>
    </source>
</evidence>
<dbReference type="GO" id="GO:0005524">
    <property type="term" value="F:ATP binding"/>
    <property type="evidence" value="ECO:0007669"/>
    <property type="project" value="UniProtKB-KW"/>
</dbReference>
<keyword evidence="10" id="KW-0812">Transmembrane</keyword>
<dbReference type="InterPro" id="IPR050351">
    <property type="entry name" value="BphY/WalK/GraS-like"/>
</dbReference>
<dbReference type="Pfam" id="PF00512">
    <property type="entry name" value="HisKA"/>
    <property type="match status" value="1"/>
</dbReference>
<dbReference type="InterPro" id="IPR003661">
    <property type="entry name" value="HisK_dim/P_dom"/>
</dbReference>
<keyword evidence="3" id="KW-0597">Phosphoprotein</keyword>
<evidence type="ECO:0000256" key="9">
    <source>
        <dbReference type="SAM" id="Coils"/>
    </source>
</evidence>
<accession>A0A7W6P4D0</accession>
<name>A0A7W6P4D0_9HYPH</name>
<keyword evidence="8" id="KW-0902">Two-component regulatory system</keyword>
<evidence type="ECO:0000256" key="1">
    <source>
        <dbReference type="ARBA" id="ARBA00000085"/>
    </source>
</evidence>
<evidence type="ECO:0000256" key="8">
    <source>
        <dbReference type="ARBA" id="ARBA00023012"/>
    </source>
</evidence>
<evidence type="ECO:0000256" key="4">
    <source>
        <dbReference type="ARBA" id="ARBA00022679"/>
    </source>
</evidence>
<dbReference type="PANTHER" id="PTHR42878:SF7">
    <property type="entry name" value="SENSOR HISTIDINE KINASE GLRK"/>
    <property type="match status" value="1"/>
</dbReference>
<dbReference type="InterPro" id="IPR036890">
    <property type="entry name" value="HATPase_C_sf"/>
</dbReference>
<dbReference type="EC" id="2.7.13.3" evidence="2"/>
<dbReference type="GO" id="GO:0007234">
    <property type="term" value="P:osmosensory signaling via phosphorelay pathway"/>
    <property type="evidence" value="ECO:0007669"/>
    <property type="project" value="TreeGrafter"/>
</dbReference>
<evidence type="ECO:0000256" key="3">
    <source>
        <dbReference type="ARBA" id="ARBA00022553"/>
    </source>
</evidence>
<keyword evidence="13" id="KW-1185">Reference proteome</keyword>
<comment type="catalytic activity">
    <reaction evidence="1">
        <text>ATP + protein L-histidine = ADP + protein N-phospho-L-histidine.</text>
        <dbReference type="EC" id="2.7.13.3"/>
    </reaction>
</comment>
<keyword evidence="10" id="KW-1133">Transmembrane helix</keyword>
<dbReference type="EMBL" id="JACIDU010000029">
    <property type="protein sequence ID" value="MBB4105759.1"/>
    <property type="molecule type" value="Genomic_DNA"/>
</dbReference>
<dbReference type="SUPFAM" id="SSF55874">
    <property type="entry name" value="ATPase domain of HSP90 chaperone/DNA topoisomerase II/histidine kinase"/>
    <property type="match status" value="1"/>
</dbReference>
<dbReference type="PRINTS" id="PR00344">
    <property type="entry name" value="BCTRLSENSOR"/>
</dbReference>
<dbReference type="GO" id="GO:0030295">
    <property type="term" value="F:protein kinase activator activity"/>
    <property type="evidence" value="ECO:0007669"/>
    <property type="project" value="TreeGrafter"/>
</dbReference>
<dbReference type="RefSeq" id="WP_237359033.1">
    <property type="nucleotide sequence ID" value="NZ_JACIDU010000029.1"/>
</dbReference>
<sequence length="467" mass="52022">MVQANNNYSREILDLRIARSAILNVLLTLQDAERGQRGFVMTQDPNYLEPYSESTARLPERLRQLHKATAAIPAVSRRIEGFDAIIDEKMKEMAGTIDLVRSGQRDRAVELIRTDRGLQLMEDARSTMDDALDQVDDRLRVIVAEQIEVAANLKWTTVSAAVAIVLVLAIAFFVIREHIRALSQARAEVEVLNAGLEERISERTQDLMRANQEIQRFAYVVTHDLRAPLVNIMGFLSELENALKSLTTYVLADGKTLSEQQVMDARTAVNDDLPEAIGFIRSSTRKMDQLINAILKISRDGRRKLMPEQIDLKLIADNAAASIHHQIISAGGSITCDFAKARHVVSDRITLDQIFGNLFDNAVKYQDPSRPLVLEVHSYPVARGRIGVDVKDNGRGIGPQDLERVFELFRRAGNQDQPGEGIGLAHVRSLIRNLGGDITVESELGKGSTFKLVMPLDLTMIVRSTAL</sequence>
<keyword evidence="9" id="KW-0175">Coiled coil</keyword>
<dbReference type="GO" id="GO:0000156">
    <property type="term" value="F:phosphorelay response regulator activity"/>
    <property type="evidence" value="ECO:0007669"/>
    <property type="project" value="TreeGrafter"/>
</dbReference>
<evidence type="ECO:0000259" key="11">
    <source>
        <dbReference type="PROSITE" id="PS50109"/>
    </source>
</evidence>
<dbReference type="InterPro" id="IPR007891">
    <property type="entry name" value="CHASE3"/>
</dbReference>
<keyword evidence="6 12" id="KW-0418">Kinase</keyword>
<dbReference type="Gene3D" id="3.30.565.10">
    <property type="entry name" value="Histidine kinase-like ATPase, C-terminal domain"/>
    <property type="match status" value="1"/>
</dbReference>
<keyword evidence="7" id="KW-0067">ATP-binding</keyword>
<dbReference type="InterPro" id="IPR005467">
    <property type="entry name" value="His_kinase_dom"/>
</dbReference>
<dbReference type="CDD" id="cd00082">
    <property type="entry name" value="HisKA"/>
    <property type="match status" value="1"/>
</dbReference>